<evidence type="ECO:0000313" key="4">
    <source>
        <dbReference type="Proteomes" id="UP000689195"/>
    </source>
</evidence>
<evidence type="ECO:0000313" key="3">
    <source>
        <dbReference type="EMBL" id="CAD8214036.1"/>
    </source>
</evidence>
<dbReference type="Proteomes" id="UP000689195">
    <property type="component" value="Unassembled WGS sequence"/>
</dbReference>
<comment type="caution">
    <text evidence="3">The sequence shown here is derived from an EMBL/GenBank/DDBJ whole genome shotgun (WGS) entry which is preliminary data.</text>
</comment>
<feature type="transmembrane region" description="Helical" evidence="2">
    <location>
        <begin position="417"/>
        <end position="439"/>
    </location>
</feature>
<evidence type="ECO:0000256" key="2">
    <source>
        <dbReference type="SAM" id="Phobius"/>
    </source>
</evidence>
<feature type="region of interest" description="Disordered" evidence="1">
    <location>
        <begin position="185"/>
        <end position="231"/>
    </location>
</feature>
<organism evidence="3 4">
    <name type="scientific">Paramecium pentaurelia</name>
    <dbReference type="NCBI Taxonomy" id="43138"/>
    <lineage>
        <taxon>Eukaryota</taxon>
        <taxon>Sar</taxon>
        <taxon>Alveolata</taxon>
        <taxon>Ciliophora</taxon>
        <taxon>Intramacronucleata</taxon>
        <taxon>Oligohymenophorea</taxon>
        <taxon>Peniculida</taxon>
        <taxon>Parameciidae</taxon>
        <taxon>Paramecium</taxon>
    </lineage>
</organism>
<gene>
    <name evidence="3" type="ORF">PPENT_87.1.T1940013</name>
</gene>
<evidence type="ECO:0008006" key="5">
    <source>
        <dbReference type="Google" id="ProtNLM"/>
    </source>
</evidence>
<protein>
    <recommendedName>
        <fullName evidence="5">Transmembrane protein</fullName>
    </recommendedName>
</protein>
<name>A0A8S1YHH3_9CILI</name>
<dbReference type="EMBL" id="CAJJDO010000194">
    <property type="protein sequence ID" value="CAD8214036.1"/>
    <property type="molecule type" value="Genomic_DNA"/>
</dbReference>
<evidence type="ECO:0000256" key="1">
    <source>
        <dbReference type="SAM" id="MobiDB-lite"/>
    </source>
</evidence>
<dbReference type="AlphaFoldDB" id="A0A8S1YHH3"/>
<keyword evidence="4" id="KW-1185">Reference proteome</keyword>
<feature type="transmembrane region" description="Helical" evidence="2">
    <location>
        <begin position="124"/>
        <end position="145"/>
    </location>
</feature>
<keyword evidence="2" id="KW-1133">Transmembrane helix</keyword>
<feature type="transmembrane region" description="Helical" evidence="2">
    <location>
        <begin position="379"/>
        <end position="397"/>
    </location>
</feature>
<accession>A0A8S1YHH3</accession>
<sequence length="458" mass="53610">MMEDQLNWPLIYQSIIQSYNTTLQKLIPIQITISDINDIIILSYQKNSKSYHLLYFSMQGRLKNFVQVNMNQYTEIPIQNNWLLKLQNNNFIVFFHIGSLTIIVNQILQGLINWEFQDLQMKLYALKIVYLVQHLKNVIFVVLVPKKMKKLNFVKYFMLTDCDVCSNGFQLNEFRNCVIIDQSIEHPKDPQNPSYQEEVKDRNSPGVPTDPVDPINIKDPTDPSDRTSPQNPINIGTIIGDKCNVIMQNKLINFVDNRYVFIQICNEIMSAKLFNKDGVEIQSFVIQIELVIFYDTVLVQDQIFLAFFFTINPTSSQIFLIDNSFQNLNFRFEANNRMMALLQKQFEKKQITTHILSLLLLNARVKIMNQQKLVVDYTIYIQQFIIVNLIVTNAQIIKLAKNRIVQIIQLKFNCLRLILNLINILMFINLYVMIVLHLARAVLQDLQVWNVTTHDCIN</sequence>
<keyword evidence="2" id="KW-0812">Transmembrane</keyword>
<reference evidence="3" key="1">
    <citation type="submission" date="2021-01" db="EMBL/GenBank/DDBJ databases">
        <authorList>
            <consortium name="Genoscope - CEA"/>
            <person name="William W."/>
        </authorList>
    </citation>
    <scope>NUCLEOTIDE SEQUENCE</scope>
</reference>
<feature type="transmembrane region" description="Helical" evidence="2">
    <location>
        <begin position="91"/>
        <end position="112"/>
    </location>
</feature>
<proteinExistence type="predicted"/>
<keyword evidence="2" id="KW-0472">Membrane</keyword>